<evidence type="ECO:0000313" key="2">
    <source>
        <dbReference type="EMBL" id="KAJ8888486.1"/>
    </source>
</evidence>
<reference evidence="2 3" key="1">
    <citation type="submission" date="2023-02" db="EMBL/GenBank/DDBJ databases">
        <title>LHISI_Scaffold_Assembly.</title>
        <authorList>
            <person name="Stuart O.P."/>
            <person name="Cleave R."/>
            <person name="Magrath M.J.L."/>
            <person name="Mikheyev A.S."/>
        </authorList>
    </citation>
    <scope>NUCLEOTIDE SEQUENCE [LARGE SCALE GENOMIC DNA]</scope>
    <source>
        <strain evidence="2">Daus_M_001</strain>
        <tissue evidence="2">Leg muscle</tissue>
    </source>
</reference>
<gene>
    <name evidence="2" type="ORF">PR048_007977</name>
</gene>
<sequence>MVEWVEGRVEACRSLHLLPHTHTLAPPLTTLPSNPGQHERGRGTAPCSLALHEALRNKKPLASTLRLCATPAPSGGGAAKHLPALLRARLAHCETNLSCASNAAAPAAAPHQSSPRMQGRGKRETPEKTRLPVGPTCDPYAKIRERPRRESKPFRLGGRQVVWPLHHRGPAINLYEDRFRFPAGLSPGSSHVRIVPDDGDCWWVYSGISRFPCPYIPHSPRFPHVGSQDLDVESRPNLPAPLLEVLEPKIN</sequence>
<dbReference type="EMBL" id="JARBHB010000003">
    <property type="protein sequence ID" value="KAJ8888486.1"/>
    <property type="molecule type" value="Genomic_DNA"/>
</dbReference>
<feature type="region of interest" description="Disordered" evidence="1">
    <location>
        <begin position="104"/>
        <end position="140"/>
    </location>
</feature>
<proteinExistence type="predicted"/>
<feature type="compositionally biased region" description="Low complexity" evidence="1">
    <location>
        <begin position="104"/>
        <end position="115"/>
    </location>
</feature>
<feature type="compositionally biased region" description="Basic and acidic residues" evidence="1">
    <location>
        <begin position="121"/>
        <end position="130"/>
    </location>
</feature>
<comment type="caution">
    <text evidence="2">The sequence shown here is derived from an EMBL/GenBank/DDBJ whole genome shotgun (WGS) entry which is preliminary data.</text>
</comment>
<name>A0ABQ9HWL8_9NEOP</name>
<accession>A0ABQ9HWL8</accession>
<keyword evidence="3" id="KW-1185">Reference proteome</keyword>
<dbReference type="Proteomes" id="UP001159363">
    <property type="component" value="Chromosome 3"/>
</dbReference>
<organism evidence="2 3">
    <name type="scientific">Dryococelus australis</name>
    <dbReference type="NCBI Taxonomy" id="614101"/>
    <lineage>
        <taxon>Eukaryota</taxon>
        <taxon>Metazoa</taxon>
        <taxon>Ecdysozoa</taxon>
        <taxon>Arthropoda</taxon>
        <taxon>Hexapoda</taxon>
        <taxon>Insecta</taxon>
        <taxon>Pterygota</taxon>
        <taxon>Neoptera</taxon>
        <taxon>Polyneoptera</taxon>
        <taxon>Phasmatodea</taxon>
        <taxon>Verophasmatodea</taxon>
        <taxon>Anareolatae</taxon>
        <taxon>Phasmatidae</taxon>
        <taxon>Eurycanthinae</taxon>
        <taxon>Dryococelus</taxon>
    </lineage>
</organism>
<evidence type="ECO:0000256" key="1">
    <source>
        <dbReference type="SAM" id="MobiDB-lite"/>
    </source>
</evidence>
<protein>
    <submittedName>
        <fullName evidence="2">Uncharacterized protein</fullName>
    </submittedName>
</protein>
<evidence type="ECO:0000313" key="3">
    <source>
        <dbReference type="Proteomes" id="UP001159363"/>
    </source>
</evidence>